<protein>
    <recommendedName>
        <fullName evidence="12">G-protein coupled receptors family 1 profile domain-containing protein</fullName>
    </recommendedName>
</protein>
<feature type="transmembrane region" description="Helical" evidence="11">
    <location>
        <begin position="23"/>
        <end position="44"/>
    </location>
</feature>
<dbReference type="PRINTS" id="PR00237">
    <property type="entry name" value="GPCRRHODOPSN"/>
</dbReference>
<dbReference type="HOGENOM" id="CLU_009579_8_2_1"/>
<dbReference type="GO" id="GO:0005886">
    <property type="term" value="C:plasma membrane"/>
    <property type="evidence" value="ECO:0000318"/>
    <property type="project" value="GO_Central"/>
</dbReference>
<feature type="transmembrane region" description="Helical" evidence="11">
    <location>
        <begin position="56"/>
        <end position="78"/>
    </location>
</feature>
<feature type="transmembrane region" description="Helical" evidence="11">
    <location>
        <begin position="133"/>
        <end position="154"/>
    </location>
</feature>
<dbReference type="GO" id="GO:0004930">
    <property type="term" value="F:G protein-coupled receptor activity"/>
    <property type="evidence" value="ECO:0000318"/>
    <property type="project" value="GO_Central"/>
</dbReference>
<dbReference type="AlphaFoldDB" id="G1KX02"/>
<dbReference type="Pfam" id="PF00001">
    <property type="entry name" value="7tm_1"/>
    <property type="match status" value="1"/>
</dbReference>
<comment type="similarity">
    <text evidence="10">Belongs to the G-protein coupled receptor 1 family.</text>
</comment>
<dbReference type="RefSeq" id="XP_003218387.2">
    <property type="nucleotide sequence ID" value="XM_003218339.4"/>
</dbReference>
<evidence type="ECO:0000313" key="14">
    <source>
        <dbReference type="Proteomes" id="UP000001646"/>
    </source>
</evidence>
<dbReference type="GeneID" id="134292270"/>
<keyword evidence="3 10" id="KW-0812">Transmembrane</keyword>
<evidence type="ECO:0000256" key="9">
    <source>
        <dbReference type="ARBA" id="ARBA00023224"/>
    </source>
</evidence>
<accession>G1KX02</accession>
<keyword evidence="14" id="KW-1185">Reference proteome</keyword>
<evidence type="ECO:0000256" key="2">
    <source>
        <dbReference type="ARBA" id="ARBA00022475"/>
    </source>
</evidence>
<dbReference type="eggNOG" id="ENOG502S0QN">
    <property type="taxonomic scope" value="Eukaryota"/>
</dbReference>
<evidence type="ECO:0000256" key="3">
    <source>
        <dbReference type="ARBA" id="ARBA00022692"/>
    </source>
</evidence>
<dbReference type="PROSITE" id="PS00237">
    <property type="entry name" value="G_PROTEIN_RECEP_F1_1"/>
    <property type="match status" value="1"/>
</dbReference>
<evidence type="ECO:0000313" key="13">
    <source>
        <dbReference type="Ensembl" id="ENSACAP00000019719.2"/>
    </source>
</evidence>
<evidence type="ECO:0000256" key="6">
    <source>
        <dbReference type="ARBA" id="ARBA00023136"/>
    </source>
</evidence>
<proteinExistence type="inferred from homology"/>
<reference evidence="13" key="3">
    <citation type="submission" date="2025-09" db="UniProtKB">
        <authorList>
            <consortium name="Ensembl"/>
        </authorList>
    </citation>
    <scope>IDENTIFICATION</scope>
</reference>
<evidence type="ECO:0000256" key="8">
    <source>
        <dbReference type="ARBA" id="ARBA00023180"/>
    </source>
</evidence>
<dbReference type="PROSITE" id="PS50262">
    <property type="entry name" value="G_PROTEIN_RECEP_F1_2"/>
    <property type="match status" value="1"/>
</dbReference>
<organism evidence="13 14">
    <name type="scientific">Anolis carolinensis</name>
    <name type="common">Green anole</name>
    <name type="synonym">American chameleon</name>
    <dbReference type="NCBI Taxonomy" id="28377"/>
    <lineage>
        <taxon>Eukaryota</taxon>
        <taxon>Metazoa</taxon>
        <taxon>Chordata</taxon>
        <taxon>Craniata</taxon>
        <taxon>Vertebrata</taxon>
        <taxon>Euteleostomi</taxon>
        <taxon>Lepidosauria</taxon>
        <taxon>Squamata</taxon>
        <taxon>Bifurcata</taxon>
        <taxon>Unidentata</taxon>
        <taxon>Episquamata</taxon>
        <taxon>Toxicofera</taxon>
        <taxon>Iguania</taxon>
        <taxon>Dactyloidae</taxon>
        <taxon>Anolis</taxon>
    </lineage>
</organism>
<evidence type="ECO:0000256" key="4">
    <source>
        <dbReference type="ARBA" id="ARBA00022989"/>
    </source>
</evidence>
<feature type="transmembrane region" description="Helical" evidence="11">
    <location>
        <begin position="90"/>
        <end position="112"/>
    </location>
</feature>
<keyword evidence="5 10" id="KW-0297">G-protein coupled receptor</keyword>
<keyword evidence="2" id="KW-1003">Cell membrane</keyword>
<comment type="subcellular location">
    <subcellularLocation>
        <location evidence="1">Cell membrane</location>
        <topology evidence="1">Multi-pass membrane protein</topology>
    </subcellularLocation>
</comment>
<evidence type="ECO:0000256" key="11">
    <source>
        <dbReference type="SAM" id="Phobius"/>
    </source>
</evidence>
<evidence type="ECO:0000256" key="1">
    <source>
        <dbReference type="ARBA" id="ARBA00004651"/>
    </source>
</evidence>
<evidence type="ECO:0000259" key="12">
    <source>
        <dbReference type="PROSITE" id="PS50262"/>
    </source>
</evidence>
<dbReference type="GO" id="GO:0007186">
    <property type="term" value="P:G protein-coupled receptor signaling pathway"/>
    <property type="evidence" value="ECO:0000318"/>
    <property type="project" value="GO_Central"/>
</dbReference>
<keyword evidence="9 10" id="KW-0807">Transducer</keyword>
<dbReference type="SUPFAM" id="SSF81321">
    <property type="entry name" value="Family A G protein-coupled receptor-like"/>
    <property type="match status" value="1"/>
</dbReference>
<keyword evidence="7 10" id="KW-0675">Receptor</keyword>
<evidence type="ECO:0000256" key="5">
    <source>
        <dbReference type="ARBA" id="ARBA00023040"/>
    </source>
</evidence>
<dbReference type="FunFam" id="1.20.1070.10:FF:000142">
    <property type="entry name" value="G protein-coupled receptor 55"/>
    <property type="match status" value="1"/>
</dbReference>
<dbReference type="PRINTS" id="PR01157">
    <property type="entry name" value="P2YPURNOCPTR"/>
</dbReference>
<keyword evidence="4 11" id="KW-1133">Transmembrane helix</keyword>
<feature type="transmembrane region" description="Helical" evidence="11">
    <location>
        <begin position="218"/>
        <end position="245"/>
    </location>
</feature>
<dbReference type="PANTHER" id="PTHR24232:SF97">
    <property type="entry name" value="G-PROTEIN COUPLED RECEPTORS FAMILY 1 PROFILE DOMAIN-CONTAINING PROTEIN"/>
    <property type="match status" value="1"/>
</dbReference>
<dbReference type="Ensembl" id="ENSACAT00000022772.2">
    <property type="protein sequence ID" value="ENSACAP00000019719.2"/>
    <property type="gene ID" value="ENSACAG00000021978.2"/>
</dbReference>
<sequence length="319" mass="36483">MSGMSDDGKCKLPIDGLLMTFEVIFYSLFTFFGIIFNTIALWVFCFRFRKWTEPRIYMISLALADYTLVLTLPFIMYFHKTNWPTDSFCLVILIIHCINMPMSISTITLIALDRYVAIKHPLKAKVIRSPRKAAIISLFFWICCFIYGITLLSLSGGNEICFFQFSDGQSLHHIPIKFTIFFCIPLVILLFCSTQVIRCLKKKQNASLHEEKLTQKAILVISVNLGTFIICFLPFNISLLLQYIMNAADCEVRRIFSNTTHATSFMANLNCCLDAICYYLVAKEFQEAASLLPALKSMQSKSNLTEMQSKSNLTEDLQL</sequence>
<dbReference type="InParanoid" id="G1KX02"/>
<dbReference type="Bgee" id="ENSACAG00000021978">
    <property type="expression patterns" value="Expressed in adrenal gland and 5 other cell types or tissues"/>
</dbReference>
<keyword evidence="8" id="KW-0325">Glycoprotein</keyword>
<dbReference type="InterPro" id="IPR017452">
    <property type="entry name" value="GPCR_Rhodpsn_7TM"/>
</dbReference>
<gene>
    <name evidence="13" type="primary">LOC134292270</name>
</gene>
<evidence type="ECO:0000256" key="7">
    <source>
        <dbReference type="ARBA" id="ARBA00023170"/>
    </source>
</evidence>
<dbReference type="Proteomes" id="UP000001646">
    <property type="component" value="Chromosome 3"/>
</dbReference>
<feature type="domain" description="G-protein coupled receptors family 1 profile" evidence="12">
    <location>
        <begin position="36"/>
        <end position="278"/>
    </location>
</feature>
<dbReference type="PANTHER" id="PTHR24232">
    <property type="entry name" value="G-PROTEIN COUPLED RECEPTOR"/>
    <property type="match status" value="1"/>
</dbReference>
<reference evidence="13" key="2">
    <citation type="submission" date="2025-08" db="UniProtKB">
        <authorList>
            <consortium name="Ensembl"/>
        </authorList>
    </citation>
    <scope>IDENTIFICATION</scope>
</reference>
<dbReference type="InterPro" id="IPR000276">
    <property type="entry name" value="GPCR_Rhodpsn"/>
</dbReference>
<reference evidence="13 14" key="1">
    <citation type="submission" date="2009-12" db="EMBL/GenBank/DDBJ databases">
        <title>The Genome Sequence of Anolis carolinensis (Green Anole Lizard).</title>
        <authorList>
            <consortium name="The Genome Sequencing Platform"/>
            <person name="Di Palma F."/>
            <person name="Alfoldi J."/>
            <person name="Heiman D."/>
            <person name="Young S."/>
            <person name="Grabherr M."/>
            <person name="Johnson J."/>
            <person name="Lander E.S."/>
            <person name="Lindblad-Toh K."/>
        </authorList>
    </citation>
    <scope>NUCLEOTIDE SEQUENCE [LARGE SCALE GENOMIC DNA]</scope>
    <source>
        <strain evidence="13 14">JBL SC #1</strain>
    </source>
</reference>
<keyword evidence="6 11" id="KW-0472">Membrane</keyword>
<feature type="transmembrane region" description="Helical" evidence="11">
    <location>
        <begin position="174"/>
        <end position="197"/>
    </location>
</feature>
<dbReference type="GeneTree" id="ENSGT01040000240444"/>
<evidence type="ECO:0000256" key="10">
    <source>
        <dbReference type="RuleBase" id="RU000688"/>
    </source>
</evidence>
<dbReference type="OrthoDB" id="6086428at2759"/>
<name>G1KX02_ANOCA</name>
<dbReference type="Gene3D" id="1.20.1070.10">
    <property type="entry name" value="Rhodopsin 7-helix transmembrane proteins"/>
    <property type="match status" value="1"/>
</dbReference>